<dbReference type="EMBL" id="VTPC01001209">
    <property type="protein sequence ID" value="KAF2902711.1"/>
    <property type="molecule type" value="Genomic_DNA"/>
</dbReference>
<dbReference type="PANTHER" id="PTHR46609:SF8">
    <property type="entry name" value="YQAJ VIRAL RECOMBINASE DOMAIN-CONTAINING PROTEIN"/>
    <property type="match status" value="1"/>
</dbReference>
<evidence type="ECO:0000259" key="2">
    <source>
        <dbReference type="Pfam" id="PF09588"/>
    </source>
</evidence>
<proteinExistence type="predicted"/>
<name>A0A8K0DEK6_IGNLU</name>
<feature type="coiled-coil region" evidence="1">
    <location>
        <begin position="102"/>
        <end position="129"/>
    </location>
</feature>
<dbReference type="Gene3D" id="3.90.320.10">
    <property type="match status" value="1"/>
</dbReference>
<evidence type="ECO:0000313" key="4">
    <source>
        <dbReference type="Proteomes" id="UP000801492"/>
    </source>
</evidence>
<dbReference type="InterPro" id="IPR011335">
    <property type="entry name" value="Restrct_endonuc-II-like"/>
</dbReference>
<dbReference type="AlphaFoldDB" id="A0A8K0DEK6"/>
<organism evidence="3 4">
    <name type="scientific">Ignelater luminosus</name>
    <name type="common">Cucubano</name>
    <name type="synonym">Pyrophorus luminosus</name>
    <dbReference type="NCBI Taxonomy" id="2038154"/>
    <lineage>
        <taxon>Eukaryota</taxon>
        <taxon>Metazoa</taxon>
        <taxon>Ecdysozoa</taxon>
        <taxon>Arthropoda</taxon>
        <taxon>Hexapoda</taxon>
        <taxon>Insecta</taxon>
        <taxon>Pterygota</taxon>
        <taxon>Neoptera</taxon>
        <taxon>Endopterygota</taxon>
        <taxon>Coleoptera</taxon>
        <taxon>Polyphaga</taxon>
        <taxon>Elateriformia</taxon>
        <taxon>Elateroidea</taxon>
        <taxon>Elateridae</taxon>
        <taxon>Agrypninae</taxon>
        <taxon>Pyrophorini</taxon>
        <taxon>Ignelater</taxon>
    </lineage>
</organism>
<keyword evidence="1" id="KW-0175">Coiled coil</keyword>
<dbReference type="InterPro" id="IPR051703">
    <property type="entry name" value="NF-kappa-B_Signaling_Reg"/>
</dbReference>
<comment type="caution">
    <text evidence="3">The sequence shown here is derived from an EMBL/GenBank/DDBJ whole genome shotgun (WGS) entry which is preliminary data.</text>
</comment>
<feature type="domain" description="YqaJ viral recombinase" evidence="2">
    <location>
        <begin position="146"/>
        <end position="233"/>
    </location>
</feature>
<dbReference type="PANTHER" id="PTHR46609">
    <property type="entry name" value="EXONUCLEASE, PHAGE-TYPE/RECB, C-TERMINAL DOMAIN-CONTAINING PROTEIN"/>
    <property type="match status" value="1"/>
</dbReference>
<dbReference type="GO" id="GO:0006281">
    <property type="term" value="P:DNA repair"/>
    <property type="evidence" value="ECO:0007669"/>
    <property type="project" value="UniProtKB-ARBA"/>
</dbReference>
<evidence type="ECO:0000313" key="3">
    <source>
        <dbReference type="EMBL" id="KAF2902711.1"/>
    </source>
</evidence>
<protein>
    <recommendedName>
        <fullName evidence="2">YqaJ viral recombinase domain-containing protein</fullName>
    </recommendedName>
</protein>
<gene>
    <name evidence="3" type="ORF">ILUMI_03490</name>
</gene>
<dbReference type="Proteomes" id="UP000801492">
    <property type="component" value="Unassembled WGS sequence"/>
</dbReference>
<dbReference type="Pfam" id="PF09588">
    <property type="entry name" value="YqaJ"/>
    <property type="match status" value="1"/>
</dbReference>
<dbReference type="InterPro" id="IPR019080">
    <property type="entry name" value="YqaJ_viral_recombinase"/>
</dbReference>
<sequence>MSLLACFNMGKRLNLIQRDSFQTRSVLSGLKYNEGHLWHYKPWKAFFNRSPGKNSKLYMKQQDEKLRKRKLYHKPKAAKKLKFNDSKNGKENKKDLDYGVDIAEVVVNKENIEQEVDKLIERLKVSDEQQRKISVDTVGQFDNPSYLTERMHRLTASNFGAIVKRRDSTSCDALVKSILSPRQFSTSATEYGKQNESVAISKYSDIIKQPIRPSGIFIDTKSGFLAASPDGRIVIL</sequence>
<dbReference type="OrthoDB" id="6770929at2759"/>
<reference evidence="3" key="1">
    <citation type="submission" date="2019-08" db="EMBL/GenBank/DDBJ databases">
        <title>The genome of the North American firefly Photinus pyralis.</title>
        <authorList>
            <consortium name="Photinus pyralis genome working group"/>
            <person name="Fallon T.R."/>
            <person name="Sander Lower S.E."/>
            <person name="Weng J.-K."/>
        </authorList>
    </citation>
    <scope>NUCLEOTIDE SEQUENCE</scope>
    <source>
        <strain evidence="3">TRF0915ILg1</strain>
        <tissue evidence="3">Whole body</tissue>
    </source>
</reference>
<dbReference type="InterPro" id="IPR011604">
    <property type="entry name" value="PDDEXK-like_dom_sf"/>
</dbReference>
<keyword evidence="4" id="KW-1185">Reference proteome</keyword>
<dbReference type="SUPFAM" id="SSF52980">
    <property type="entry name" value="Restriction endonuclease-like"/>
    <property type="match status" value="1"/>
</dbReference>
<evidence type="ECO:0000256" key="1">
    <source>
        <dbReference type="SAM" id="Coils"/>
    </source>
</evidence>
<accession>A0A8K0DEK6</accession>